<sequence length="588" mass="66610">MFRIRNYHTKNRFLRLLDYAEVPGSPSMRSPLNNDYLLRSKANLRYGSQDSKLEQATVLAAYFENFKHKNIKGLEKTLQKRLNIADLLKEEVAWQSGELSPAMRQLIEDSEVSHDDIKALLDCFFAPTLTEALEVMKGRRWPSFLVIYTLNREVHSQIEAYHAIKLYLSTIEQAKSDFQVEMTSLALRIAQDHIVEMAPPICEIFSTYGSVEAKSPAALNELLWVLAKFGTTWTKSESLVLIAAQEILVKSMGRVNLDMKGRVGLAYTVLPSSRKTALNLVNLEHDKTDGFVYHVGRQMIEIMAAQSAEEILAGLNSVEPEHRTSRVWSIVLLSLRNQGLLNSALAKRLWGHLKNTKVRFSQQMAELLLVPLQTISEKITHFKFLEQSGIKVNTGILSAFFHVSSRHELSLATTLVSSFGDMANDPSVLTARIAAEAKHNKKAVWNTYQEILKQTAPSADVLESLCVAAWVRLKWDDALAVQRTIPEIHKWVRRESDDIFRLYPTQRLLYAYVFMLGKARYDVELLEVLPWLENLNFSPEKRTLCALIHYSSHGQALLKLGAKAEGEWPTPGELEEYAHGLSKTSASN</sequence>
<reference evidence="1 2" key="1">
    <citation type="submission" date="2017-04" db="EMBL/GenBank/DDBJ databases">
        <title>Genome sequencing of [Candida] sorbophila.</title>
        <authorList>
            <person name="Ahn J.O."/>
        </authorList>
    </citation>
    <scope>NUCLEOTIDE SEQUENCE [LARGE SCALE GENOMIC DNA]</scope>
    <source>
        <strain evidence="1 2">DS02</strain>
    </source>
</reference>
<keyword evidence="2" id="KW-1185">Reference proteome</keyword>
<dbReference type="EMBL" id="NDIQ01000001">
    <property type="protein sequence ID" value="PRT53225.1"/>
    <property type="molecule type" value="Genomic_DNA"/>
</dbReference>
<accession>A0A2T0FE32</accession>
<dbReference type="GeneID" id="36514594"/>
<gene>
    <name evidence="1" type="ORF">B9G98_00845</name>
</gene>
<evidence type="ECO:0000313" key="1">
    <source>
        <dbReference type="EMBL" id="PRT53225.1"/>
    </source>
</evidence>
<protein>
    <submittedName>
        <fullName evidence="1">Uncharacterized protein</fullName>
    </submittedName>
</protein>
<comment type="caution">
    <text evidence="1">The sequence shown here is derived from an EMBL/GenBank/DDBJ whole genome shotgun (WGS) entry which is preliminary data.</text>
</comment>
<organism evidence="1 2">
    <name type="scientific">Wickerhamiella sorbophila</name>
    <dbReference type="NCBI Taxonomy" id="45607"/>
    <lineage>
        <taxon>Eukaryota</taxon>
        <taxon>Fungi</taxon>
        <taxon>Dikarya</taxon>
        <taxon>Ascomycota</taxon>
        <taxon>Saccharomycotina</taxon>
        <taxon>Dipodascomycetes</taxon>
        <taxon>Dipodascales</taxon>
        <taxon>Trichomonascaceae</taxon>
        <taxon>Wickerhamiella</taxon>
    </lineage>
</organism>
<dbReference type="RefSeq" id="XP_024663171.1">
    <property type="nucleotide sequence ID" value="XM_024807403.1"/>
</dbReference>
<dbReference type="AlphaFoldDB" id="A0A2T0FE32"/>
<dbReference type="Proteomes" id="UP000238350">
    <property type="component" value="Unassembled WGS sequence"/>
</dbReference>
<evidence type="ECO:0000313" key="2">
    <source>
        <dbReference type="Proteomes" id="UP000238350"/>
    </source>
</evidence>
<proteinExistence type="predicted"/>
<dbReference type="OrthoDB" id="4096500at2759"/>
<name>A0A2T0FE32_9ASCO</name>